<dbReference type="GeneID" id="113705221"/>
<evidence type="ECO:0000313" key="2">
    <source>
        <dbReference type="Proteomes" id="UP001652660"/>
    </source>
</evidence>
<accession>A0ABM4VKV3</accession>
<dbReference type="PANTHER" id="PTHR35500:SF1">
    <property type="entry name" value="OS03G0108700 PROTEIN"/>
    <property type="match status" value="1"/>
</dbReference>
<dbReference type="RefSeq" id="XP_071920163.1">
    <property type="nucleotide sequence ID" value="XM_072064062.1"/>
</dbReference>
<evidence type="ECO:0000313" key="3">
    <source>
        <dbReference type="RefSeq" id="XP_071920163.1"/>
    </source>
</evidence>
<dbReference type="PANTHER" id="PTHR35500">
    <property type="entry name" value="OS03G0108700 PROTEIN"/>
    <property type="match status" value="1"/>
</dbReference>
<gene>
    <name evidence="3" type="primary">LOC113705221</name>
</gene>
<protein>
    <recommendedName>
        <fullName evidence="4">Knotted 1-binding protein 36</fullName>
    </recommendedName>
</protein>
<organism evidence="2 3">
    <name type="scientific">Coffea arabica</name>
    <name type="common">Arabian coffee</name>
    <dbReference type="NCBI Taxonomy" id="13443"/>
    <lineage>
        <taxon>Eukaryota</taxon>
        <taxon>Viridiplantae</taxon>
        <taxon>Streptophyta</taxon>
        <taxon>Embryophyta</taxon>
        <taxon>Tracheophyta</taxon>
        <taxon>Spermatophyta</taxon>
        <taxon>Magnoliopsida</taxon>
        <taxon>eudicotyledons</taxon>
        <taxon>Gunneridae</taxon>
        <taxon>Pentapetalae</taxon>
        <taxon>asterids</taxon>
        <taxon>lamiids</taxon>
        <taxon>Gentianales</taxon>
        <taxon>Rubiaceae</taxon>
        <taxon>Ixoroideae</taxon>
        <taxon>Gardenieae complex</taxon>
        <taxon>Bertiereae - Coffeeae clade</taxon>
        <taxon>Coffeeae</taxon>
        <taxon>Coffea</taxon>
    </lineage>
</organism>
<name>A0ABM4VKV3_COFAR</name>
<reference evidence="3" key="1">
    <citation type="submission" date="2025-08" db="UniProtKB">
        <authorList>
            <consortium name="RefSeq"/>
        </authorList>
    </citation>
    <scope>IDENTIFICATION</scope>
    <source>
        <tissue evidence="3">Leaves</tissue>
    </source>
</reference>
<evidence type="ECO:0000256" key="1">
    <source>
        <dbReference type="SAM" id="Coils"/>
    </source>
</evidence>
<keyword evidence="1" id="KW-0175">Coiled coil</keyword>
<proteinExistence type="predicted"/>
<evidence type="ECO:0008006" key="4">
    <source>
        <dbReference type="Google" id="ProtNLM"/>
    </source>
</evidence>
<feature type="coiled-coil region" evidence="1">
    <location>
        <begin position="83"/>
        <end position="110"/>
    </location>
</feature>
<dbReference type="Proteomes" id="UP001652660">
    <property type="component" value="Chromosome 8c"/>
</dbReference>
<sequence>METGEYSETVKRMKPSMDSVAADDSNAIVRASGEDTEGEGNTIVGSEQMLVEIAHIHEKINRFTQLVSELLESGKSMLEDLSKEFEERLFQIHKEQMAKWEEEIQELQLLDASNEETNAVLHNARCLLQNVPGQS</sequence>
<keyword evidence="2" id="KW-1185">Reference proteome</keyword>